<organism evidence="2">
    <name type="scientific">Aliivibrio wodanis</name>
    <dbReference type="NCBI Taxonomy" id="80852"/>
    <lineage>
        <taxon>Bacteria</taxon>
        <taxon>Pseudomonadati</taxon>
        <taxon>Pseudomonadota</taxon>
        <taxon>Gammaproteobacteria</taxon>
        <taxon>Vibrionales</taxon>
        <taxon>Vibrionaceae</taxon>
        <taxon>Aliivibrio</taxon>
    </lineage>
</organism>
<gene>
    <name evidence="2" type="ORF">AW0309160_04513</name>
</gene>
<evidence type="ECO:0000313" key="2">
    <source>
        <dbReference type="EMBL" id="VVV07019.1"/>
    </source>
</evidence>
<evidence type="ECO:0000256" key="1">
    <source>
        <dbReference type="SAM" id="Phobius"/>
    </source>
</evidence>
<keyword evidence="1" id="KW-0812">Transmembrane</keyword>
<keyword evidence="1" id="KW-1133">Transmembrane helix</keyword>
<feature type="transmembrane region" description="Helical" evidence="1">
    <location>
        <begin position="168"/>
        <end position="196"/>
    </location>
</feature>
<dbReference type="RefSeq" id="WP_192957901.1">
    <property type="nucleotide sequence ID" value="NZ_LR721753.1"/>
</dbReference>
<dbReference type="EMBL" id="LR721753">
    <property type="protein sequence ID" value="VVV07019.1"/>
    <property type="molecule type" value="Genomic_DNA"/>
</dbReference>
<protein>
    <submittedName>
        <fullName evidence="2">Uncharacterized protein</fullName>
    </submittedName>
</protein>
<accession>A0A5Q4ZYT2</accession>
<keyword evidence="2" id="KW-0614">Plasmid</keyword>
<name>A0A5Q4ZYT2_9GAMM</name>
<proteinExistence type="predicted"/>
<feature type="transmembrane region" description="Helical" evidence="1">
    <location>
        <begin position="202"/>
        <end position="223"/>
    </location>
</feature>
<reference evidence="2" key="1">
    <citation type="submission" date="2019-09" db="EMBL/GenBank/DDBJ databases">
        <authorList>
            <person name="Hjerde E."/>
        </authorList>
    </citation>
    <scope>NUCLEOTIDE SEQUENCE [LARGE SCALE GENOMIC DNA]</scope>
    <source>
        <strain evidence="2">06/09/160</strain>
        <plasmid evidence="2">pAWOD_2</plasmid>
    </source>
</reference>
<dbReference type="AlphaFoldDB" id="A0A5Q4ZYT2"/>
<keyword evidence="1" id="KW-0472">Membrane</keyword>
<geneLocation type="plasmid" evidence="2">
    <name>pAWOD_2</name>
</geneLocation>
<sequence length="259" mass="29744">MDDNDFKQIVLTEDAKKKKVPTVNSNNVVIHGDDLGDLNDKVIVIQIPPQSGNQELPSLPDDTASEKPKRAFVIRGIRAVGRSLSNTVDDHTFRILRPSSPHNAVFIDGFIKSTYRDWLSLIDPDSETEKAIDKVRYLDEENRPFREIVSQLDNCNVDSINATQNAMLWCLGVSTVGVFYSLFKCLVSIMMLFMVSDSSLDLIVSFGMWLSFSMFAVFMYLYYGYHCWVLRRDKFGTFKGFLYDYRTFEMNAVFPYLEE</sequence>